<dbReference type="AlphaFoldDB" id="A0A8S9ZUH4"/>
<evidence type="ECO:0000313" key="3">
    <source>
        <dbReference type="Proteomes" id="UP000605970"/>
    </source>
</evidence>
<reference evidence="2" key="1">
    <citation type="journal article" date="2020" name="Ecol. Evol.">
        <title>Genome structure and content of the rice root-knot nematode (Meloidogyne graminicola).</title>
        <authorList>
            <person name="Phan N.T."/>
            <person name="Danchin E.G.J."/>
            <person name="Klopp C."/>
            <person name="Perfus-Barbeoch L."/>
            <person name="Kozlowski D.K."/>
            <person name="Koutsovoulos G.D."/>
            <person name="Lopez-Roques C."/>
            <person name="Bouchez O."/>
            <person name="Zahm M."/>
            <person name="Besnard G."/>
            <person name="Bellafiore S."/>
        </authorList>
    </citation>
    <scope>NUCLEOTIDE SEQUENCE</scope>
    <source>
        <strain evidence="2">VN-18</strain>
    </source>
</reference>
<evidence type="ECO:0000313" key="2">
    <source>
        <dbReference type="EMBL" id="KAF7636926.1"/>
    </source>
</evidence>
<dbReference type="EMBL" id="JABEBT010000025">
    <property type="protein sequence ID" value="KAF7636926.1"/>
    <property type="molecule type" value="Genomic_DNA"/>
</dbReference>
<comment type="caution">
    <text evidence="2">The sequence shown here is derived from an EMBL/GenBank/DDBJ whole genome shotgun (WGS) entry which is preliminary data.</text>
</comment>
<gene>
    <name evidence="2" type="ORF">Mgra_00003665</name>
</gene>
<dbReference type="Proteomes" id="UP000605970">
    <property type="component" value="Unassembled WGS sequence"/>
</dbReference>
<feature type="signal peptide" evidence="1">
    <location>
        <begin position="1"/>
        <end position="24"/>
    </location>
</feature>
<protein>
    <submittedName>
        <fullName evidence="2">Uncharacterized protein</fullName>
    </submittedName>
</protein>
<organism evidence="2 3">
    <name type="scientific">Meloidogyne graminicola</name>
    <dbReference type="NCBI Taxonomy" id="189291"/>
    <lineage>
        <taxon>Eukaryota</taxon>
        <taxon>Metazoa</taxon>
        <taxon>Ecdysozoa</taxon>
        <taxon>Nematoda</taxon>
        <taxon>Chromadorea</taxon>
        <taxon>Rhabditida</taxon>
        <taxon>Tylenchina</taxon>
        <taxon>Tylenchomorpha</taxon>
        <taxon>Tylenchoidea</taxon>
        <taxon>Meloidogynidae</taxon>
        <taxon>Meloidogyninae</taxon>
        <taxon>Meloidogyne</taxon>
    </lineage>
</organism>
<proteinExistence type="predicted"/>
<feature type="chain" id="PRO_5035835094" evidence="1">
    <location>
        <begin position="25"/>
        <end position="78"/>
    </location>
</feature>
<keyword evidence="3" id="KW-1185">Reference proteome</keyword>
<name>A0A8S9ZUH4_9BILA</name>
<sequence length="78" mass="8384">MQPYLLKLFTILLFLLLLKTYTVAELAAWPATSYSPLIENMLNSGRNGLLPLGGLPPLPPPPGTIVDPAFAVLPPTTL</sequence>
<evidence type="ECO:0000256" key="1">
    <source>
        <dbReference type="SAM" id="SignalP"/>
    </source>
</evidence>
<keyword evidence="1" id="KW-0732">Signal</keyword>
<accession>A0A8S9ZUH4</accession>